<dbReference type="GO" id="GO:0005524">
    <property type="term" value="F:ATP binding"/>
    <property type="evidence" value="ECO:0007669"/>
    <property type="project" value="UniProtKB-KW"/>
</dbReference>
<dbReference type="InterPro" id="IPR027417">
    <property type="entry name" value="P-loop_NTPase"/>
</dbReference>
<dbReference type="AlphaFoldDB" id="A0A366K7P7"/>
<dbReference type="PANTHER" id="PTHR43553:SF23">
    <property type="entry name" value="ABC TRANSPORTER ATP-BINDING COMPONENT"/>
    <property type="match status" value="1"/>
</dbReference>
<keyword evidence="7" id="KW-0067">ATP-binding</keyword>
<keyword evidence="8" id="KW-1278">Translocase</keyword>
<keyword evidence="5" id="KW-0677">Repeat</keyword>
<dbReference type="InterPro" id="IPR003439">
    <property type="entry name" value="ABC_transporter-like_ATP-bd"/>
</dbReference>
<dbReference type="PROSITE" id="PS00211">
    <property type="entry name" value="ABC_TRANSPORTER_1"/>
    <property type="match status" value="2"/>
</dbReference>
<feature type="domain" description="ABC transporter" evidence="12">
    <location>
        <begin position="296"/>
        <end position="513"/>
    </location>
</feature>
<accession>A0A366K7P7</accession>
<dbReference type="EMBL" id="PDCG01000003">
    <property type="protein sequence ID" value="RBP97770.1"/>
    <property type="molecule type" value="Genomic_DNA"/>
</dbReference>
<comment type="similarity">
    <text evidence="2">Belongs to the ABC transporter superfamily.</text>
</comment>
<feature type="compositionally biased region" description="Low complexity" evidence="11">
    <location>
        <begin position="278"/>
        <end position="288"/>
    </location>
</feature>
<dbReference type="RefSeq" id="WP_113860020.1">
    <property type="nucleotide sequence ID" value="NZ_PDCG01000003.1"/>
</dbReference>
<gene>
    <name evidence="13" type="ORF">CRD60_03980</name>
</gene>
<dbReference type="SUPFAM" id="SSF52540">
    <property type="entry name" value="P-loop containing nucleoside triphosphate hydrolases"/>
    <property type="match status" value="2"/>
</dbReference>
<keyword evidence="6" id="KW-0547">Nucleotide-binding</keyword>
<dbReference type="PROSITE" id="PS50893">
    <property type="entry name" value="ABC_TRANSPORTER_2"/>
    <property type="match status" value="2"/>
</dbReference>
<keyword evidence="4" id="KW-1003">Cell membrane</keyword>
<name>A0A366K7P7_9BIFI</name>
<feature type="domain" description="ABC transporter" evidence="12">
    <location>
        <begin position="2"/>
        <end position="241"/>
    </location>
</feature>
<evidence type="ECO:0000256" key="8">
    <source>
        <dbReference type="ARBA" id="ARBA00022967"/>
    </source>
</evidence>
<evidence type="ECO:0000256" key="7">
    <source>
        <dbReference type="ARBA" id="ARBA00022840"/>
    </source>
</evidence>
<comment type="function">
    <text evidence="10">Probably part of an ABC transporter complex. Responsible for energy coupling to the transport system.</text>
</comment>
<comment type="caution">
    <text evidence="13">The sequence shown here is derived from an EMBL/GenBank/DDBJ whole genome shotgun (WGS) entry which is preliminary data.</text>
</comment>
<proteinExistence type="inferred from homology"/>
<keyword evidence="3" id="KW-0813">Transport</keyword>
<dbReference type="SMART" id="SM00382">
    <property type="entry name" value="AAA"/>
    <property type="match status" value="2"/>
</dbReference>
<evidence type="ECO:0000256" key="6">
    <source>
        <dbReference type="ARBA" id="ARBA00022741"/>
    </source>
</evidence>
<evidence type="ECO:0000256" key="1">
    <source>
        <dbReference type="ARBA" id="ARBA00004202"/>
    </source>
</evidence>
<dbReference type="PANTHER" id="PTHR43553">
    <property type="entry name" value="HEAVY METAL TRANSPORTER"/>
    <property type="match status" value="1"/>
</dbReference>
<feature type="compositionally biased region" description="Polar residues" evidence="11">
    <location>
        <begin position="268"/>
        <end position="277"/>
    </location>
</feature>
<feature type="region of interest" description="Disordered" evidence="11">
    <location>
        <begin position="252"/>
        <end position="295"/>
    </location>
</feature>
<dbReference type="Gene3D" id="3.40.50.300">
    <property type="entry name" value="P-loop containing nucleotide triphosphate hydrolases"/>
    <property type="match status" value="2"/>
</dbReference>
<dbReference type="GO" id="GO:0016887">
    <property type="term" value="F:ATP hydrolysis activity"/>
    <property type="evidence" value="ECO:0007669"/>
    <property type="project" value="InterPro"/>
</dbReference>
<evidence type="ECO:0000256" key="10">
    <source>
        <dbReference type="ARBA" id="ARBA00025157"/>
    </source>
</evidence>
<evidence type="ECO:0000256" key="3">
    <source>
        <dbReference type="ARBA" id="ARBA00022448"/>
    </source>
</evidence>
<sequence>MLDLDAISFSYQGQPSPSLDRVSLHAGRGQLLVLSGRSGCGKTTVSRVVNGLIPELFEGSLTGSCTLADETTAGMPIYRLSEEVGSVFQNPKTQFFTTDVRSELAFPMENVGKSRAEIQERIGAVASLFGVEQLLDRSMFSLSGGQKQMVAIASSVMLDPKILLLDEPSSNLDSKSIDSLAALLGRLKASGLTILVIEHRLYYLRDLADRFIIIDQGQVIRDLTAGQMAAMGRQEREELGLRALNADQVGKVSGAPSAGQSAIAGFSHPSTRSTGGRPQSEQPSTEPSPAGPGTRLHISKLTFRYKSSPDLALDIPDLTLTNQEVTGIIGRNGAGKSTLAKVLTGLVKPDRQSGFILDDQTQDRKELTRNSFLVFQDVNYQLFCESVEKELALGAQVSEGPLTAPVLLHVAEQLNLQDLLARNPNSLSGGEKQRVAVGCAVTSGKRLIVLDEPTSGLDLYHMNQVTQAIAYLHSLGDIVLIISHDREFLQQTCQRFLTLDRGRIVNDSSSQDR</sequence>
<dbReference type="InterPro" id="IPR017871">
    <property type="entry name" value="ABC_transporter-like_CS"/>
</dbReference>
<dbReference type="Pfam" id="PF00005">
    <property type="entry name" value="ABC_tran"/>
    <property type="match status" value="2"/>
</dbReference>
<evidence type="ECO:0000256" key="11">
    <source>
        <dbReference type="SAM" id="MobiDB-lite"/>
    </source>
</evidence>
<evidence type="ECO:0000256" key="5">
    <source>
        <dbReference type="ARBA" id="ARBA00022737"/>
    </source>
</evidence>
<evidence type="ECO:0000256" key="4">
    <source>
        <dbReference type="ARBA" id="ARBA00022475"/>
    </source>
</evidence>
<evidence type="ECO:0000256" key="2">
    <source>
        <dbReference type="ARBA" id="ARBA00005417"/>
    </source>
</evidence>
<comment type="subcellular location">
    <subcellularLocation>
        <location evidence="1">Cell membrane</location>
        <topology evidence="1">Peripheral membrane protein</topology>
    </subcellularLocation>
</comment>
<reference evidence="13 14" key="1">
    <citation type="submission" date="2017-10" db="EMBL/GenBank/DDBJ databases">
        <title>Bifidobacterium xylocopum sp. nov. and Bifidobacterium aemilianum sp. nov., from the carpenter bee (Xylocopa violacea) digestive tract.</title>
        <authorList>
            <person name="Alberoni D."/>
            <person name="Baffoni L."/>
            <person name="Di Gioia D."/>
            <person name="Gaggia F."/>
            <person name="Biavati B."/>
        </authorList>
    </citation>
    <scope>NUCLEOTIDE SEQUENCE [LARGE SCALE GENOMIC DNA]</scope>
    <source>
        <strain evidence="13 14">XV10</strain>
    </source>
</reference>
<dbReference type="GO" id="GO:0043190">
    <property type="term" value="C:ATP-binding cassette (ABC) transporter complex"/>
    <property type="evidence" value="ECO:0007669"/>
    <property type="project" value="TreeGrafter"/>
</dbReference>
<keyword evidence="9" id="KW-0472">Membrane</keyword>
<dbReference type="GO" id="GO:0042626">
    <property type="term" value="F:ATPase-coupled transmembrane transporter activity"/>
    <property type="evidence" value="ECO:0007669"/>
    <property type="project" value="TreeGrafter"/>
</dbReference>
<dbReference type="InterPro" id="IPR003593">
    <property type="entry name" value="AAA+_ATPase"/>
</dbReference>
<keyword evidence="14" id="KW-1185">Reference proteome</keyword>
<evidence type="ECO:0000313" key="14">
    <source>
        <dbReference type="Proteomes" id="UP000252530"/>
    </source>
</evidence>
<dbReference type="InterPro" id="IPR050095">
    <property type="entry name" value="ECF_ABC_transporter_ATP-bd"/>
</dbReference>
<evidence type="ECO:0000259" key="12">
    <source>
        <dbReference type="PROSITE" id="PS50893"/>
    </source>
</evidence>
<dbReference type="InterPro" id="IPR015856">
    <property type="entry name" value="ABC_transpr_CbiO/EcfA_su"/>
</dbReference>
<evidence type="ECO:0000256" key="9">
    <source>
        <dbReference type="ARBA" id="ARBA00023136"/>
    </source>
</evidence>
<dbReference type="CDD" id="cd03225">
    <property type="entry name" value="ABC_cobalt_CbiO_domain1"/>
    <property type="match status" value="1"/>
</dbReference>
<protein>
    <recommendedName>
        <fullName evidence="12">ABC transporter domain-containing protein</fullName>
    </recommendedName>
</protein>
<organism evidence="13 14">
    <name type="scientific">Bifidobacterium aemilianum</name>
    <dbReference type="NCBI Taxonomy" id="2493120"/>
    <lineage>
        <taxon>Bacteria</taxon>
        <taxon>Bacillati</taxon>
        <taxon>Actinomycetota</taxon>
        <taxon>Actinomycetes</taxon>
        <taxon>Bifidobacteriales</taxon>
        <taxon>Bifidobacteriaceae</taxon>
        <taxon>Bifidobacterium</taxon>
    </lineage>
</organism>
<dbReference type="OrthoDB" id="7757085at2"/>
<dbReference type="Proteomes" id="UP000252530">
    <property type="component" value="Unassembled WGS sequence"/>
</dbReference>
<evidence type="ECO:0000313" key="13">
    <source>
        <dbReference type="EMBL" id="RBP97770.1"/>
    </source>
</evidence>